<comment type="caution">
    <text evidence="2">The sequence shown here is derived from an EMBL/GenBank/DDBJ whole genome shotgun (WGS) entry which is preliminary data.</text>
</comment>
<gene>
    <name evidence="2" type="ORF">ACFQZS_08015</name>
</gene>
<dbReference type="NCBIfam" id="TIGR04131">
    <property type="entry name" value="Bac_Flav_CTERM"/>
    <property type="match status" value="1"/>
</dbReference>
<proteinExistence type="predicted"/>
<name>A0ABW2YUG0_9SPHI</name>
<organism evidence="2 3">
    <name type="scientific">Mucilaginibacter calamicampi</name>
    <dbReference type="NCBI Taxonomy" id="1302352"/>
    <lineage>
        <taxon>Bacteria</taxon>
        <taxon>Pseudomonadati</taxon>
        <taxon>Bacteroidota</taxon>
        <taxon>Sphingobacteriia</taxon>
        <taxon>Sphingobacteriales</taxon>
        <taxon>Sphingobacteriaceae</taxon>
        <taxon>Mucilaginibacter</taxon>
    </lineage>
</organism>
<evidence type="ECO:0000313" key="2">
    <source>
        <dbReference type="EMBL" id="MFD0750082.1"/>
    </source>
</evidence>
<evidence type="ECO:0000313" key="3">
    <source>
        <dbReference type="Proteomes" id="UP001596958"/>
    </source>
</evidence>
<keyword evidence="1" id="KW-0732">Signal</keyword>
<feature type="signal peptide" evidence="1">
    <location>
        <begin position="1"/>
        <end position="22"/>
    </location>
</feature>
<dbReference type="Pfam" id="PF13585">
    <property type="entry name" value="CHU_C"/>
    <property type="match status" value="1"/>
</dbReference>
<accession>A0ABW2YUG0</accession>
<sequence length="574" mass="63266">MNRLFKLLLAILLLFVGIGAYAQCPENIGFEDGSLKNWQIYAGQESTGISVPVTEVSEPQGSRVVIMRASDKLIDPYGHFPTTSPNGSGYAVRLGDDQTRGMIDRLTYTFTVPASGQYGLIVNYAAVLQNPNHTDSEQPRFKINAYNVTDNKELDCPAFNFTATNSNAFKLSDIETTTTGAGGNVDVTSIYYRDWTTTTINLIGYAGKTIRLIFNNNDCTKGGHFGYAYFDINEQCSSPVTGNTYCEGQSFLTLRGPRGFTGYKWYTKNDMNTVLDTTQVLKLSPAPPAGAEYALVIDAIDGLGCRDTLYTTIFKSPATFTFKVKQPVFYICEGGTFNLTTPDITAGSSTGLLPFEYYTDPVTEAYLRDPDKLTKPGIYYIKATNDEGCSNTLPVELKYFDPPATVTTNPAPVQYPKSINLSTTFQHDVGYTYTYYKDAKATQLVDDPDHVVATGKYYIKVITGNGCQKIVSVNVTVLPPPPYIISGPTAFTPNSDGINDLFNITIDGFVDFTTVSIYTRSGQFLFKANKQAMSWDGSFNGKPMPPGTYYWLFEGVDQYYHTKVNKGGYVSIIK</sequence>
<protein>
    <submittedName>
        <fullName evidence="2">T9SS type B sorting domain-containing protein</fullName>
    </submittedName>
</protein>
<keyword evidence="3" id="KW-1185">Reference proteome</keyword>
<dbReference type="InterPro" id="IPR026341">
    <property type="entry name" value="T9SS_type_B"/>
</dbReference>
<evidence type="ECO:0000256" key="1">
    <source>
        <dbReference type="SAM" id="SignalP"/>
    </source>
</evidence>
<reference evidence="3" key="1">
    <citation type="journal article" date="2019" name="Int. J. Syst. Evol. Microbiol.">
        <title>The Global Catalogue of Microorganisms (GCM) 10K type strain sequencing project: providing services to taxonomists for standard genome sequencing and annotation.</title>
        <authorList>
            <consortium name="The Broad Institute Genomics Platform"/>
            <consortium name="The Broad Institute Genome Sequencing Center for Infectious Disease"/>
            <person name="Wu L."/>
            <person name="Ma J."/>
        </authorList>
    </citation>
    <scope>NUCLEOTIDE SEQUENCE [LARGE SCALE GENOMIC DNA]</scope>
    <source>
        <strain evidence="3">CCUG 63418</strain>
    </source>
</reference>
<dbReference type="RefSeq" id="WP_377099020.1">
    <property type="nucleotide sequence ID" value="NZ_JBHTHU010000005.1"/>
</dbReference>
<dbReference type="Proteomes" id="UP001596958">
    <property type="component" value="Unassembled WGS sequence"/>
</dbReference>
<feature type="chain" id="PRO_5046361158" evidence="1">
    <location>
        <begin position="23"/>
        <end position="574"/>
    </location>
</feature>
<dbReference type="EMBL" id="JBHTHU010000005">
    <property type="protein sequence ID" value="MFD0750082.1"/>
    <property type="molecule type" value="Genomic_DNA"/>
</dbReference>